<proteinExistence type="predicted"/>
<dbReference type="GeneID" id="98645448"/>
<accession>A0ABX5YGT1</accession>
<feature type="region of interest" description="Disordered" evidence="1">
    <location>
        <begin position="187"/>
        <end position="246"/>
    </location>
</feature>
<evidence type="ECO:0000256" key="1">
    <source>
        <dbReference type="SAM" id="MobiDB-lite"/>
    </source>
</evidence>
<organism evidence="2 3">
    <name type="scientific">Gimesia maris</name>
    <dbReference type="NCBI Taxonomy" id="122"/>
    <lineage>
        <taxon>Bacteria</taxon>
        <taxon>Pseudomonadati</taxon>
        <taxon>Planctomycetota</taxon>
        <taxon>Planctomycetia</taxon>
        <taxon>Planctomycetales</taxon>
        <taxon>Planctomycetaceae</taxon>
        <taxon>Gimesia</taxon>
    </lineage>
</organism>
<dbReference type="Proteomes" id="UP000322887">
    <property type="component" value="Chromosome"/>
</dbReference>
<evidence type="ECO:0000313" key="2">
    <source>
        <dbReference type="EMBL" id="QEG14942.1"/>
    </source>
</evidence>
<dbReference type="EMBL" id="CP042910">
    <property type="protein sequence ID" value="QEG14942.1"/>
    <property type="molecule type" value="Genomic_DNA"/>
</dbReference>
<reference evidence="2 3" key="1">
    <citation type="submission" date="2019-08" db="EMBL/GenBank/DDBJ databases">
        <title>Deep-cultivation of Planctomycetes and their phenomic and genomic characterization uncovers novel biology.</title>
        <authorList>
            <person name="Wiegand S."/>
            <person name="Jogler M."/>
            <person name="Boedeker C."/>
            <person name="Pinto D."/>
            <person name="Vollmers J."/>
            <person name="Rivas-Marin E."/>
            <person name="Kohn T."/>
            <person name="Peeters S.H."/>
            <person name="Heuer A."/>
            <person name="Rast P."/>
            <person name="Oberbeckmann S."/>
            <person name="Bunk B."/>
            <person name="Jeske O."/>
            <person name="Meyerdierks A."/>
            <person name="Storesund J.E."/>
            <person name="Kallscheuer N."/>
            <person name="Luecker S."/>
            <person name="Lage O.M."/>
            <person name="Pohl T."/>
            <person name="Merkel B.J."/>
            <person name="Hornburger P."/>
            <person name="Mueller R.-W."/>
            <person name="Bruemmer F."/>
            <person name="Labrenz M."/>
            <person name="Spormann A.M."/>
            <person name="Op den Camp H."/>
            <person name="Overmann J."/>
            <person name="Amann R."/>
            <person name="Jetten M.S.M."/>
            <person name="Mascher T."/>
            <person name="Medema M.H."/>
            <person name="Devos D.P."/>
            <person name="Kaster A.-K."/>
            <person name="Ovreas L."/>
            <person name="Rohde M."/>
            <person name="Galperin M.Y."/>
            <person name="Jogler C."/>
        </authorList>
    </citation>
    <scope>NUCLEOTIDE SEQUENCE [LARGE SCALE GENOMIC DNA]</scope>
    <source>
        <strain evidence="2 3">DSM 8797</strain>
    </source>
</reference>
<evidence type="ECO:0008006" key="4">
    <source>
        <dbReference type="Google" id="ProtNLM"/>
    </source>
</evidence>
<dbReference type="RefSeq" id="WP_002644268.1">
    <property type="nucleotide sequence ID" value="NZ_CP042910.1"/>
</dbReference>
<protein>
    <recommendedName>
        <fullName evidence="4">Auto-transporter adhesin head GIN domain-containing protein</fullName>
    </recommendedName>
</protein>
<name>A0ABX5YGT1_9PLAN</name>
<feature type="compositionally biased region" description="Polar residues" evidence="1">
    <location>
        <begin position="187"/>
        <end position="204"/>
    </location>
</feature>
<gene>
    <name evidence="2" type="ORF">GmarT_07800</name>
</gene>
<evidence type="ECO:0000313" key="3">
    <source>
        <dbReference type="Proteomes" id="UP000322887"/>
    </source>
</evidence>
<feature type="compositionally biased region" description="Basic residues" evidence="1">
    <location>
        <begin position="217"/>
        <end position="226"/>
    </location>
</feature>
<sequence length="246" mass="26834">MSRHHFSIVLSLVFAGSILNPGFSEEIAELKEEKKTVSAAKVQTLPLDQMILSGEEIDVKIHGDGKRVIRLQGRAGIKIDEICVSADVIDATCSSHSDLKLDLKGNVKIISSADLINATAAEAHFDFGTNSMSLKGTEKDVVKLIRGNRSKNTNIEATEIQVQFKDPGIIQLKTVGAATFTEAKATQSNPFSIPGSRQQNQFQPFSMDDQFGPARFKTPKSKKKPAGKVFQDNTIPFPESKSFPES</sequence>
<keyword evidence="3" id="KW-1185">Reference proteome</keyword>